<dbReference type="AlphaFoldDB" id="A0A212AEN2"/>
<dbReference type="RefSeq" id="WP_088214206.1">
    <property type="nucleotide sequence ID" value="NZ_NIPW01000006.1"/>
</dbReference>
<comment type="caution">
    <text evidence="1">The sequence shown here is derived from an EMBL/GenBank/DDBJ whole genome shotgun (WGS) entry which is preliminary data.</text>
</comment>
<evidence type="ECO:0000313" key="2">
    <source>
        <dbReference type="Proteomes" id="UP000196878"/>
    </source>
</evidence>
<sequence length="64" mass="7352">MSDETPEDFRPERAALAGLDAVERLMLMHSLRLTVEAKSRSWETRRLNQFMAAIQSYRATKTAP</sequence>
<name>A0A212AEN2_9RHOB</name>
<proteinExistence type="predicted"/>
<keyword evidence="2" id="KW-1185">Reference proteome</keyword>
<evidence type="ECO:0000313" key="1">
    <source>
        <dbReference type="EMBL" id="OWJ79864.1"/>
    </source>
</evidence>
<organism evidence="1 2">
    <name type="scientific">Haematobacter genomosp. 1</name>
    <dbReference type="NCBI Taxonomy" id="366618"/>
    <lineage>
        <taxon>Bacteria</taxon>
        <taxon>Pseudomonadati</taxon>
        <taxon>Pseudomonadota</taxon>
        <taxon>Alphaproteobacteria</taxon>
        <taxon>Rhodobacterales</taxon>
        <taxon>Paracoccaceae</taxon>
        <taxon>Haematobacter</taxon>
    </lineage>
</organism>
<dbReference type="Proteomes" id="UP000196878">
    <property type="component" value="Unassembled WGS sequence"/>
</dbReference>
<dbReference type="EMBL" id="NIPW01000006">
    <property type="protein sequence ID" value="OWJ79864.1"/>
    <property type="molecule type" value="Genomic_DNA"/>
</dbReference>
<reference evidence="1 2" key="1">
    <citation type="submission" date="2016-12" db="EMBL/GenBank/DDBJ databases">
        <title>Comparison of Traditional DNA-DNA Hybridization with In Silico Genomic Analysis.</title>
        <authorList>
            <person name="Nicholson A.C."/>
            <person name="Humrighouse B.W."/>
            <person name="Graziano J."/>
            <person name="Lasker B."/>
            <person name="Whitney A.M."/>
            <person name="Mcquiston J.R."/>
        </authorList>
    </citation>
    <scope>NUCLEOTIDE SEQUENCE [LARGE SCALE GENOMIC DNA]</scope>
    <source>
        <strain evidence="1 2">H2240</strain>
    </source>
</reference>
<accession>A0A212AEN2</accession>
<dbReference type="OrthoDB" id="9872133at2"/>
<gene>
    <name evidence="1" type="ORF">CDV49_03510</name>
</gene>
<protein>
    <submittedName>
        <fullName evidence="1">Uncharacterized protein</fullName>
    </submittedName>
</protein>